<feature type="compositionally biased region" description="Polar residues" evidence="1">
    <location>
        <begin position="68"/>
        <end position="88"/>
    </location>
</feature>
<sequence>MYMEPDINSGDNKIAAVQTRSQGPPKRTIRRFGQLDILADSSSEIDSISDGASNYDVESDENDESEVTTNDADNQPPQNTTMPNLLMP</sequence>
<accession>A0A1R1X2I1</accession>
<dbReference type="EMBL" id="LSSN01005677">
    <property type="protein sequence ID" value="OMJ08820.1"/>
    <property type="molecule type" value="Genomic_DNA"/>
</dbReference>
<organism evidence="2 3">
    <name type="scientific">Smittium culicis</name>
    <dbReference type="NCBI Taxonomy" id="133412"/>
    <lineage>
        <taxon>Eukaryota</taxon>
        <taxon>Fungi</taxon>
        <taxon>Fungi incertae sedis</taxon>
        <taxon>Zoopagomycota</taxon>
        <taxon>Kickxellomycotina</taxon>
        <taxon>Harpellomycetes</taxon>
        <taxon>Harpellales</taxon>
        <taxon>Legeriomycetaceae</taxon>
        <taxon>Smittium</taxon>
    </lineage>
</organism>
<reference evidence="2 3" key="1">
    <citation type="submission" date="2017-01" db="EMBL/GenBank/DDBJ databases">
        <authorList>
            <person name="Mah S.A."/>
            <person name="Swanson W.J."/>
            <person name="Moy G.W."/>
            <person name="Vacquier V.D."/>
        </authorList>
    </citation>
    <scope>NUCLEOTIDE SEQUENCE [LARGE SCALE GENOMIC DNA]</scope>
    <source>
        <strain evidence="2 3">GSMNP</strain>
    </source>
</reference>
<dbReference type="Proteomes" id="UP000187283">
    <property type="component" value="Unassembled WGS sequence"/>
</dbReference>
<name>A0A1R1X2I1_9FUNG</name>
<protein>
    <submittedName>
        <fullName evidence="2">Uncharacterized protein</fullName>
    </submittedName>
</protein>
<keyword evidence="3" id="KW-1185">Reference proteome</keyword>
<gene>
    <name evidence="2" type="ORF">AYI70_g11304</name>
</gene>
<evidence type="ECO:0000256" key="1">
    <source>
        <dbReference type="SAM" id="MobiDB-lite"/>
    </source>
</evidence>
<evidence type="ECO:0000313" key="3">
    <source>
        <dbReference type="Proteomes" id="UP000187283"/>
    </source>
</evidence>
<feature type="compositionally biased region" description="Acidic residues" evidence="1">
    <location>
        <begin position="57"/>
        <end position="66"/>
    </location>
</feature>
<evidence type="ECO:0000313" key="2">
    <source>
        <dbReference type="EMBL" id="OMJ08820.1"/>
    </source>
</evidence>
<proteinExistence type="predicted"/>
<feature type="compositionally biased region" description="Low complexity" evidence="1">
    <location>
        <begin position="43"/>
        <end position="56"/>
    </location>
</feature>
<feature type="region of interest" description="Disordered" evidence="1">
    <location>
        <begin position="43"/>
        <end position="88"/>
    </location>
</feature>
<comment type="caution">
    <text evidence="2">The sequence shown here is derived from an EMBL/GenBank/DDBJ whole genome shotgun (WGS) entry which is preliminary data.</text>
</comment>
<dbReference type="AlphaFoldDB" id="A0A1R1X2I1"/>